<reference evidence="3" key="1">
    <citation type="submission" date="2016-10" db="EMBL/GenBank/DDBJ databases">
        <authorList>
            <person name="Varghese N."/>
            <person name="Submissions S."/>
        </authorList>
    </citation>
    <scope>NUCLEOTIDE SEQUENCE [LARGE SCALE GENOMIC DNA]</scope>
    <source>
        <strain evidence="3">IBRC-M 10655</strain>
    </source>
</reference>
<evidence type="ECO:0000313" key="3">
    <source>
        <dbReference type="Proteomes" id="UP000199651"/>
    </source>
</evidence>
<keyword evidence="3" id="KW-1185">Reference proteome</keyword>
<evidence type="ECO:0000256" key="1">
    <source>
        <dbReference type="SAM" id="MobiDB-lite"/>
    </source>
</evidence>
<name>A0A1H0JUY7_9PSEU</name>
<organism evidence="2 3">
    <name type="scientific">Actinokineospora alba</name>
    <dbReference type="NCBI Taxonomy" id="504798"/>
    <lineage>
        <taxon>Bacteria</taxon>
        <taxon>Bacillati</taxon>
        <taxon>Actinomycetota</taxon>
        <taxon>Actinomycetes</taxon>
        <taxon>Pseudonocardiales</taxon>
        <taxon>Pseudonocardiaceae</taxon>
        <taxon>Actinokineospora</taxon>
    </lineage>
</organism>
<gene>
    <name evidence="2" type="ORF">SAMN05192558_103224</name>
</gene>
<dbReference type="Proteomes" id="UP000199651">
    <property type="component" value="Unassembled WGS sequence"/>
</dbReference>
<dbReference type="EMBL" id="FNJB01000003">
    <property type="protein sequence ID" value="SDO47434.1"/>
    <property type="molecule type" value="Genomic_DNA"/>
</dbReference>
<dbReference type="AlphaFoldDB" id="A0A1H0JUY7"/>
<proteinExistence type="predicted"/>
<dbReference type="STRING" id="504798.SAMN05421871_102825"/>
<feature type="region of interest" description="Disordered" evidence="1">
    <location>
        <begin position="25"/>
        <end position="50"/>
    </location>
</feature>
<evidence type="ECO:0000313" key="2">
    <source>
        <dbReference type="EMBL" id="SDO47434.1"/>
    </source>
</evidence>
<sequence length="180" mass="20052">MLVAVVLTATASLLARELYADDRNAPPPSAILPSAGALPPGEQPGHRDVRGTRDAIQHPMYETVRQLLQTYFDAINGKNYERWRTTVTADRIKNMPEETWRASYRSTQDGSIVVYRIETGPRGSARVMLTFISKQDVADAPLELPEPCIRWHVIFPLTVEADVWKLDAGPTGASPQHEKC</sequence>
<protein>
    <submittedName>
        <fullName evidence="2">Uncharacterized protein</fullName>
    </submittedName>
</protein>
<dbReference type="OrthoDB" id="5181866at2"/>
<accession>A0A1H0JUY7</accession>